<dbReference type="SUPFAM" id="SSF55856">
    <property type="entry name" value="Cytochrome b5-like heme/steroid binding domain"/>
    <property type="match status" value="1"/>
</dbReference>
<dbReference type="STRING" id="477641.MODMU_2501"/>
<dbReference type="SMART" id="SM01117">
    <property type="entry name" value="Cyt-b5"/>
    <property type="match status" value="1"/>
</dbReference>
<dbReference type="GO" id="GO:0019441">
    <property type="term" value="P:L-tryptophan catabolic process to kynurenine"/>
    <property type="evidence" value="ECO:0007669"/>
    <property type="project" value="InterPro"/>
</dbReference>
<dbReference type="PATRIC" id="fig|477641.3.peg.2380"/>
<dbReference type="Gene3D" id="3.10.120.10">
    <property type="entry name" value="Cytochrome b5-like heme/steroid binding domain"/>
    <property type="match status" value="1"/>
</dbReference>
<evidence type="ECO:0000313" key="5">
    <source>
        <dbReference type="EMBL" id="CCH87930.1"/>
    </source>
</evidence>
<keyword evidence="6" id="KW-1185">Reference proteome</keyword>
<dbReference type="AlphaFoldDB" id="I4EX17"/>
<reference evidence="5 6" key="1">
    <citation type="journal article" date="2012" name="J. Bacteriol.">
        <title>Genome Sequence of Radiation-Resistant Modestobacter marinus Strain BC501, a Representative Actinobacterium That Thrives on Calcareous Stone Surfaces.</title>
        <authorList>
            <person name="Normand P."/>
            <person name="Gury J."/>
            <person name="Pujic P."/>
            <person name="Chouaia B."/>
            <person name="Crotti E."/>
            <person name="Brusetti L."/>
            <person name="Daffonchio D."/>
            <person name="Vacherie B."/>
            <person name="Barbe V."/>
            <person name="Medigue C."/>
            <person name="Calteau A."/>
            <person name="Ghodhbane-Gtari F."/>
            <person name="Essoussi I."/>
            <person name="Nouioui I."/>
            <person name="Abbassi-Ghozzi I."/>
            <person name="Gtari M."/>
        </authorList>
    </citation>
    <scope>NUCLEOTIDE SEQUENCE [LARGE SCALE GENOMIC DNA]</scope>
    <source>
        <strain evidence="6">BC 501</strain>
    </source>
</reference>
<name>I4EX17_MODI5</name>
<gene>
    <name evidence="5" type="ordered locus">MODMU_2501</name>
</gene>
<organism evidence="5 6">
    <name type="scientific">Modestobacter italicus (strain DSM 44449 / CECT 9708 / BC 501)</name>
    <dbReference type="NCBI Taxonomy" id="2732864"/>
    <lineage>
        <taxon>Bacteria</taxon>
        <taxon>Bacillati</taxon>
        <taxon>Actinomycetota</taxon>
        <taxon>Actinomycetes</taxon>
        <taxon>Geodermatophilales</taxon>
        <taxon>Geodermatophilaceae</taxon>
        <taxon>Modestobacter</taxon>
    </lineage>
</organism>
<accession>I4EX17</accession>
<dbReference type="SUPFAM" id="SSF140959">
    <property type="entry name" value="Indolic compounds 2,3-dioxygenase-like"/>
    <property type="match status" value="1"/>
</dbReference>
<dbReference type="GO" id="GO:0033754">
    <property type="term" value="F:indoleamine 2,3-dioxygenase activity"/>
    <property type="evidence" value="ECO:0007669"/>
    <property type="project" value="TreeGrafter"/>
</dbReference>
<dbReference type="InterPro" id="IPR001199">
    <property type="entry name" value="Cyt_B5-like_heme/steroid-bd"/>
</dbReference>
<dbReference type="GO" id="GO:0020037">
    <property type="term" value="F:heme binding"/>
    <property type="evidence" value="ECO:0007669"/>
    <property type="project" value="InterPro"/>
</dbReference>
<dbReference type="EMBL" id="FO203431">
    <property type="protein sequence ID" value="CCH87930.1"/>
    <property type="molecule type" value="Genomic_DNA"/>
</dbReference>
<dbReference type="Proteomes" id="UP000006461">
    <property type="component" value="Chromosome"/>
</dbReference>
<evidence type="ECO:0000259" key="4">
    <source>
        <dbReference type="PROSITE" id="PS50255"/>
    </source>
</evidence>
<dbReference type="OrthoDB" id="151099at2"/>
<dbReference type="PROSITE" id="PS50255">
    <property type="entry name" value="CYTOCHROME_B5_2"/>
    <property type="match status" value="1"/>
</dbReference>
<dbReference type="Pfam" id="PF00173">
    <property type="entry name" value="Cyt-b5"/>
    <property type="match status" value="1"/>
</dbReference>
<dbReference type="GO" id="GO:0046872">
    <property type="term" value="F:metal ion binding"/>
    <property type="evidence" value="ECO:0007669"/>
    <property type="project" value="UniProtKB-KW"/>
</dbReference>
<dbReference type="Pfam" id="PF01231">
    <property type="entry name" value="IDO"/>
    <property type="match status" value="1"/>
</dbReference>
<dbReference type="KEGG" id="mmar:MODMU_2501"/>
<evidence type="ECO:0000256" key="3">
    <source>
        <dbReference type="SAM" id="MobiDB-lite"/>
    </source>
</evidence>
<dbReference type="InterPro" id="IPR037217">
    <property type="entry name" value="Trp/Indoleamine_2_3_dOase-like"/>
</dbReference>
<keyword evidence="1" id="KW-0479">Metal-binding</keyword>
<sequence>MAPLCGPTPRQVIAEAERTNARLGHDNLGSLSTSRGFVPLQPPRLSFAPPHAAWDELTAQLPALYRDLAVRAALDAMPVLPAGPAALPDADLQRAATVLGVLGHAWVHGTPDGRTDLPDSVARPWAQVRHRLGRSPEPVLSYLDLIVHNWRLVGDGAAAPLRLPHLRLLVPAVDNQEEQVFYLSQLEILAGCAPIVPLVADAQDAVLADEPQALRAALDGIADVLRTTRRSLSSIDPRPHSATHVDPVVWAKTVAPFAVPWRPGVLGPSGTASPVVNLLDSFLGRSSHASQLGREIELHRRSYPRHWRSLLDAVDRVSVADHVAAHGRPDLTASWEAVRAAYAGDDGFLGRHRRKVYGYLSVAFTVGRSVTIGGFAGSPREHAWDEVDAALRQSQAERRADVRGGPPVPPRAPAAGPACPAAPARCRQLSVADLALHNDDRHGWWTAIGGRVHDVTGLLQHHPGGRAVLQAHAGLEASDAFLRAHVGRPGVERLLRSTEIGRLTRPATTCGAYPAWVRALGAVVELQNTYRLDRSLGRGTDLCVPDGRRASAFQTDRVADTHDRFVDGYLPQLAVELLLPLTGAAAAPAGRRPTGTPVATCYRDRMDDLDRRVATVKRLLCVGVRRCEAGGDADRVARELSRVAGRAVAVCLEESTCSTPRCRR</sequence>
<keyword evidence="2" id="KW-0408">Iron</keyword>
<dbReference type="Gene3D" id="1.20.58.480">
    <property type="match status" value="1"/>
</dbReference>
<feature type="region of interest" description="Disordered" evidence="3">
    <location>
        <begin position="397"/>
        <end position="416"/>
    </location>
</feature>
<dbReference type="PANTHER" id="PTHR28657">
    <property type="entry name" value="INDOLEAMINE 2,3-DIOXYGENASE"/>
    <property type="match status" value="1"/>
</dbReference>
<evidence type="ECO:0000256" key="1">
    <source>
        <dbReference type="ARBA" id="ARBA00022723"/>
    </source>
</evidence>
<dbReference type="HOGENOM" id="CLU_019185_0_0_11"/>
<evidence type="ECO:0000313" key="6">
    <source>
        <dbReference type="Proteomes" id="UP000006461"/>
    </source>
</evidence>
<dbReference type="PANTHER" id="PTHR28657:SF5">
    <property type="entry name" value="INDOLEAMINE 2,3-DIOXYGENASE"/>
    <property type="match status" value="1"/>
</dbReference>
<dbReference type="InterPro" id="IPR000898">
    <property type="entry name" value="Indolamine_dOase"/>
</dbReference>
<proteinExistence type="predicted"/>
<feature type="domain" description="Cytochrome b5 heme-binding" evidence="4">
    <location>
        <begin position="426"/>
        <end position="504"/>
    </location>
</feature>
<protein>
    <recommendedName>
        <fullName evidence="4">Cytochrome b5 heme-binding domain-containing protein</fullName>
    </recommendedName>
</protein>
<dbReference type="GO" id="GO:0005737">
    <property type="term" value="C:cytoplasm"/>
    <property type="evidence" value="ECO:0007669"/>
    <property type="project" value="TreeGrafter"/>
</dbReference>
<evidence type="ECO:0000256" key="2">
    <source>
        <dbReference type="ARBA" id="ARBA00023004"/>
    </source>
</evidence>
<dbReference type="eggNOG" id="COG5274">
    <property type="taxonomic scope" value="Bacteria"/>
</dbReference>
<dbReference type="InterPro" id="IPR036400">
    <property type="entry name" value="Cyt_B5-like_heme/steroid_sf"/>
</dbReference>